<protein>
    <recommendedName>
        <fullName evidence="6">HAT C-terminal dimerisation domain-containing protein</fullName>
    </recommendedName>
</protein>
<keyword evidence="8" id="KW-1185">Reference proteome</keyword>
<evidence type="ECO:0000256" key="1">
    <source>
        <dbReference type="ARBA" id="ARBA00004123"/>
    </source>
</evidence>
<keyword evidence="3" id="KW-0863">Zinc-finger</keyword>
<dbReference type="InterPro" id="IPR012337">
    <property type="entry name" value="RNaseH-like_sf"/>
</dbReference>
<proteinExistence type="predicted"/>
<dbReference type="Pfam" id="PF05699">
    <property type="entry name" value="Dimer_Tnp_hAT"/>
    <property type="match status" value="1"/>
</dbReference>
<dbReference type="EMBL" id="OZ020098">
    <property type="protein sequence ID" value="CAK9270968.1"/>
    <property type="molecule type" value="Genomic_DNA"/>
</dbReference>
<comment type="subcellular location">
    <subcellularLocation>
        <location evidence="1">Nucleus</location>
    </subcellularLocation>
</comment>
<dbReference type="PANTHER" id="PTHR46481:SF10">
    <property type="entry name" value="ZINC FINGER BED DOMAIN-CONTAINING PROTEIN 39"/>
    <property type="match status" value="1"/>
</dbReference>
<keyword evidence="2" id="KW-0479">Metal-binding</keyword>
<dbReference type="Proteomes" id="UP001497444">
    <property type="component" value="Chromosome 3"/>
</dbReference>
<evidence type="ECO:0000256" key="5">
    <source>
        <dbReference type="ARBA" id="ARBA00023242"/>
    </source>
</evidence>
<gene>
    <name evidence="7" type="ORF">CSSPJE1EN1_LOCUS16446</name>
</gene>
<dbReference type="InterPro" id="IPR008906">
    <property type="entry name" value="HATC_C_dom"/>
</dbReference>
<keyword evidence="4" id="KW-0862">Zinc</keyword>
<reference evidence="7" key="1">
    <citation type="submission" date="2024-02" db="EMBL/GenBank/DDBJ databases">
        <authorList>
            <consortium name="ELIXIR-Norway"/>
            <consortium name="Elixir Norway"/>
        </authorList>
    </citation>
    <scope>NUCLEOTIDE SEQUENCE</scope>
</reference>
<evidence type="ECO:0000256" key="4">
    <source>
        <dbReference type="ARBA" id="ARBA00022833"/>
    </source>
</evidence>
<dbReference type="InterPro" id="IPR052035">
    <property type="entry name" value="ZnF_BED_domain_contain"/>
</dbReference>
<dbReference type="SUPFAM" id="SSF53098">
    <property type="entry name" value="Ribonuclease H-like"/>
    <property type="match status" value="1"/>
</dbReference>
<evidence type="ECO:0000313" key="7">
    <source>
        <dbReference type="EMBL" id="CAK9270968.1"/>
    </source>
</evidence>
<name>A0ABP0WVU8_9BRYO</name>
<evidence type="ECO:0000256" key="2">
    <source>
        <dbReference type="ARBA" id="ARBA00022723"/>
    </source>
</evidence>
<organism evidence="7 8">
    <name type="scientific">Sphagnum jensenii</name>
    <dbReference type="NCBI Taxonomy" id="128206"/>
    <lineage>
        <taxon>Eukaryota</taxon>
        <taxon>Viridiplantae</taxon>
        <taxon>Streptophyta</taxon>
        <taxon>Embryophyta</taxon>
        <taxon>Bryophyta</taxon>
        <taxon>Sphagnophytina</taxon>
        <taxon>Sphagnopsida</taxon>
        <taxon>Sphagnales</taxon>
        <taxon>Sphagnaceae</taxon>
        <taxon>Sphagnum</taxon>
    </lineage>
</organism>
<feature type="domain" description="HAT C-terminal dimerisation" evidence="6">
    <location>
        <begin position="15"/>
        <end position="82"/>
    </location>
</feature>
<keyword evidence="5" id="KW-0539">Nucleus</keyword>
<dbReference type="PANTHER" id="PTHR46481">
    <property type="entry name" value="ZINC FINGER BED DOMAIN-CONTAINING PROTEIN 4"/>
    <property type="match status" value="1"/>
</dbReference>
<evidence type="ECO:0000259" key="6">
    <source>
        <dbReference type="Pfam" id="PF05699"/>
    </source>
</evidence>
<evidence type="ECO:0000256" key="3">
    <source>
        <dbReference type="ARBA" id="ARBA00022771"/>
    </source>
</evidence>
<evidence type="ECO:0000313" key="8">
    <source>
        <dbReference type="Proteomes" id="UP001497444"/>
    </source>
</evidence>
<accession>A0ABP0WVU8</accession>
<sequence length="88" mass="10149">MFEQMQNIGDEIGDEVEKYLNLGVITSSSYIDVMEWWTMRKDVFPAHYQMAVDYLGMPAMLTPSEHVNSVAGRKFTTVRQSLSSFMFI</sequence>